<evidence type="ECO:0000313" key="10">
    <source>
        <dbReference type="Proteomes" id="UP001058461"/>
    </source>
</evidence>
<proteinExistence type="predicted"/>
<dbReference type="InterPro" id="IPR008168">
    <property type="entry name" value="Cyt_C_IC"/>
</dbReference>
<keyword evidence="3 6" id="KW-0479">Metal-binding</keyword>
<organism evidence="9 10">
    <name type="scientific">Marinobacterium rhizophilum</name>
    <dbReference type="NCBI Taxonomy" id="420402"/>
    <lineage>
        <taxon>Bacteria</taxon>
        <taxon>Pseudomonadati</taxon>
        <taxon>Pseudomonadota</taxon>
        <taxon>Gammaproteobacteria</taxon>
        <taxon>Oceanospirillales</taxon>
        <taxon>Oceanospirillaceae</taxon>
        <taxon>Marinobacterium</taxon>
    </lineage>
</organism>
<feature type="chain" id="PRO_5046997651" evidence="7">
    <location>
        <begin position="19"/>
        <end position="102"/>
    </location>
</feature>
<evidence type="ECO:0000256" key="1">
    <source>
        <dbReference type="ARBA" id="ARBA00022448"/>
    </source>
</evidence>
<keyword evidence="2 6" id="KW-0349">Heme</keyword>
<evidence type="ECO:0000256" key="5">
    <source>
        <dbReference type="ARBA" id="ARBA00023004"/>
    </source>
</evidence>
<evidence type="ECO:0000256" key="2">
    <source>
        <dbReference type="ARBA" id="ARBA00022617"/>
    </source>
</evidence>
<evidence type="ECO:0000313" key="9">
    <source>
        <dbReference type="EMBL" id="UTW14468.1"/>
    </source>
</evidence>
<evidence type="ECO:0000256" key="6">
    <source>
        <dbReference type="PROSITE-ProRule" id="PRU00433"/>
    </source>
</evidence>
<protein>
    <submittedName>
        <fullName evidence="9">Cytochrome c</fullName>
    </submittedName>
</protein>
<evidence type="ECO:0000259" key="8">
    <source>
        <dbReference type="PROSITE" id="PS51007"/>
    </source>
</evidence>
<gene>
    <name evidence="9" type="ORF">KDW95_20365</name>
</gene>
<dbReference type="EMBL" id="CP073347">
    <property type="protein sequence ID" value="UTW14468.1"/>
    <property type="molecule type" value="Genomic_DNA"/>
</dbReference>
<dbReference type="InterPro" id="IPR009056">
    <property type="entry name" value="Cyt_c-like_dom"/>
</dbReference>
<feature type="domain" description="Cytochrome c" evidence="8">
    <location>
        <begin position="20"/>
        <end position="100"/>
    </location>
</feature>
<accession>A0ABY5HQ69</accession>
<evidence type="ECO:0000256" key="7">
    <source>
        <dbReference type="SAM" id="SignalP"/>
    </source>
</evidence>
<dbReference type="Gene3D" id="1.10.760.10">
    <property type="entry name" value="Cytochrome c-like domain"/>
    <property type="match status" value="1"/>
</dbReference>
<dbReference type="Proteomes" id="UP001058461">
    <property type="component" value="Chromosome"/>
</dbReference>
<dbReference type="Pfam" id="PF13442">
    <property type="entry name" value="Cytochrome_CBB3"/>
    <property type="match status" value="1"/>
</dbReference>
<evidence type="ECO:0000256" key="3">
    <source>
        <dbReference type="ARBA" id="ARBA00022723"/>
    </source>
</evidence>
<keyword evidence="7" id="KW-0732">Signal</keyword>
<keyword evidence="10" id="KW-1185">Reference proteome</keyword>
<name>A0ABY5HQ69_9GAMM</name>
<dbReference type="PROSITE" id="PS51007">
    <property type="entry name" value="CYTC"/>
    <property type="match status" value="1"/>
</dbReference>
<keyword evidence="1" id="KW-0813">Transport</keyword>
<dbReference type="SUPFAM" id="SSF46626">
    <property type="entry name" value="Cytochrome c"/>
    <property type="match status" value="1"/>
</dbReference>
<keyword evidence="5 6" id="KW-0408">Iron</keyword>
<sequence length="102" mass="10591">MILTLATCASLMSGPILADELFDQGKEVFQQQAQPSCTVCHTLNDAGSSGAIGPKLDDLKPTAEQVSNAVSGGVGIMPAFEELLSAEQIKAVAHYVATASRQ</sequence>
<dbReference type="PRINTS" id="PR00605">
    <property type="entry name" value="CYTCHROMECIC"/>
</dbReference>
<feature type="signal peptide" evidence="7">
    <location>
        <begin position="1"/>
        <end position="18"/>
    </location>
</feature>
<evidence type="ECO:0000256" key="4">
    <source>
        <dbReference type="ARBA" id="ARBA00022982"/>
    </source>
</evidence>
<reference evidence="9" key="1">
    <citation type="submission" date="2021-04" db="EMBL/GenBank/DDBJ databases">
        <title>Oceanospirillales bacteria with DddD are important DMSP degraders in coastal seawater.</title>
        <authorList>
            <person name="Liu J."/>
        </authorList>
    </citation>
    <scope>NUCLEOTIDE SEQUENCE</scope>
    <source>
        <strain evidence="9">D13-1</strain>
    </source>
</reference>
<keyword evidence="4" id="KW-0249">Electron transport</keyword>
<dbReference type="InterPro" id="IPR036909">
    <property type="entry name" value="Cyt_c-like_dom_sf"/>
</dbReference>